<proteinExistence type="predicted"/>
<comment type="caution">
    <text evidence="1">The sequence shown here is derived from an EMBL/GenBank/DDBJ whole genome shotgun (WGS) entry which is preliminary data.</text>
</comment>
<sequence length="75" mass="8187">MDGGGVNGNAVLCSCGWNWIVQSFMKYRGVFLLLVLLRSRAAIFCHAARPRGALLLEAENKHTAVPAEHFEASIT</sequence>
<protein>
    <submittedName>
        <fullName evidence="1">Uncharacterized protein</fullName>
    </submittedName>
</protein>
<dbReference type="EMBL" id="PVNS01000001">
    <property type="protein sequence ID" value="PRO67125.1"/>
    <property type="molecule type" value="Genomic_DNA"/>
</dbReference>
<evidence type="ECO:0000313" key="2">
    <source>
        <dbReference type="Proteomes" id="UP000243650"/>
    </source>
</evidence>
<dbReference type="Proteomes" id="UP000243650">
    <property type="component" value="Unassembled WGS sequence"/>
</dbReference>
<name>A0A2P6MLG8_ALKUR</name>
<organism evidence="1 2">
    <name type="scientific">Alkalicoccus urumqiensis</name>
    <name type="common">Bacillus urumqiensis</name>
    <dbReference type="NCBI Taxonomy" id="1548213"/>
    <lineage>
        <taxon>Bacteria</taxon>
        <taxon>Bacillati</taxon>
        <taxon>Bacillota</taxon>
        <taxon>Bacilli</taxon>
        <taxon>Bacillales</taxon>
        <taxon>Bacillaceae</taxon>
        <taxon>Alkalicoccus</taxon>
    </lineage>
</organism>
<gene>
    <name evidence="1" type="ORF">C6I21_00725</name>
</gene>
<dbReference type="AlphaFoldDB" id="A0A2P6MLG8"/>
<evidence type="ECO:0000313" key="1">
    <source>
        <dbReference type="EMBL" id="PRO67125.1"/>
    </source>
</evidence>
<accession>A0A2P6MLG8</accession>
<keyword evidence="2" id="KW-1185">Reference proteome</keyword>
<reference evidence="1 2" key="1">
    <citation type="submission" date="2018-03" db="EMBL/GenBank/DDBJ databases">
        <title>Bacillus urumqiensis sp. nov., a moderately haloalkaliphilic bacterium isolated from a salt lake.</title>
        <authorList>
            <person name="Zhao B."/>
            <person name="Liao Z."/>
        </authorList>
    </citation>
    <scope>NUCLEOTIDE SEQUENCE [LARGE SCALE GENOMIC DNA]</scope>
    <source>
        <strain evidence="1 2">BZ-SZ-XJ18</strain>
    </source>
</reference>